<proteinExistence type="predicted"/>
<evidence type="ECO:0000313" key="1">
    <source>
        <dbReference type="EMBL" id="MYM81131.1"/>
    </source>
</evidence>
<dbReference type="AlphaFoldDB" id="A0A6L8MFZ2"/>
<evidence type="ECO:0000313" key="2">
    <source>
        <dbReference type="Proteomes" id="UP000474565"/>
    </source>
</evidence>
<accession>A0A6L8MFZ2</accession>
<organism evidence="1 2">
    <name type="scientific">Duganella lactea</name>
    <dbReference type="NCBI Taxonomy" id="2692173"/>
    <lineage>
        <taxon>Bacteria</taxon>
        <taxon>Pseudomonadati</taxon>
        <taxon>Pseudomonadota</taxon>
        <taxon>Betaproteobacteria</taxon>
        <taxon>Burkholderiales</taxon>
        <taxon>Oxalobacteraceae</taxon>
        <taxon>Telluria group</taxon>
        <taxon>Duganella</taxon>
    </lineage>
</organism>
<protein>
    <submittedName>
        <fullName evidence="1">Uncharacterized protein</fullName>
    </submittedName>
</protein>
<dbReference type="Proteomes" id="UP000474565">
    <property type="component" value="Unassembled WGS sequence"/>
</dbReference>
<reference evidence="1 2" key="1">
    <citation type="submission" date="2019-12" db="EMBL/GenBank/DDBJ databases">
        <title>Novel species isolated from a subtropical stream in China.</title>
        <authorList>
            <person name="Lu H."/>
        </authorList>
    </citation>
    <scope>NUCLEOTIDE SEQUENCE [LARGE SCALE GENOMIC DNA]</scope>
    <source>
        <strain evidence="1 2">FT50W</strain>
    </source>
</reference>
<gene>
    <name evidence="1" type="ORF">GTP44_04050</name>
</gene>
<comment type="caution">
    <text evidence="1">The sequence shown here is derived from an EMBL/GenBank/DDBJ whole genome shotgun (WGS) entry which is preliminary data.</text>
</comment>
<name>A0A6L8MFZ2_9BURK</name>
<sequence length="113" mass="12785">MSDHRGTLEAIMRECANSRTYTRRVQVINTIAMKALGMTAGQRHVVHLRIMERIGDEPMKARYLERRAKADARMSQFMRDTHGIELEPIAHSGLLDAAQREDAHSAYHLDGAA</sequence>
<dbReference type="EMBL" id="WWCP01000002">
    <property type="protein sequence ID" value="MYM81131.1"/>
    <property type="molecule type" value="Genomic_DNA"/>
</dbReference>